<evidence type="ECO:0000313" key="2">
    <source>
        <dbReference type="Proteomes" id="UP000215539"/>
    </source>
</evidence>
<dbReference type="Proteomes" id="UP000215539">
    <property type="component" value="Chromosome 1"/>
</dbReference>
<proteinExistence type="predicted"/>
<dbReference type="AlphaFoldDB" id="A0AAX2GVY3"/>
<gene>
    <name evidence="1" type="ORF">SAMEA44541418_00055</name>
</gene>
<dbReference type="PROSITE" id="PS51257">
    <property type="entry name" value="PROKAR_LIPOPROTEIN"/>
    <property type="match status" value="1"/>
</dbReference>
<accession>A0AAX2GVY3</accession>
<evidence type="ECO:0000313" key="1">
    <source>
        <dbReference type="EMBL" id="SNV01094.1"/>
    </source>
</evidence>
<dbReference type="EMBL" id="LT906449">
    <property type="protein sequence ID" value="SNV01094.1"/>
    <property type="molecule type" value="Genomic_DNA"/>
</dbReference>
<evidence type="ECO:0008006" key="3">
    <source>
        <dbReference type="Google" id="ProtNLM"/>
    </source>
</evidence>
<reference evidence="1 2" key="1">
    <citation type="submission" date="2017-06" db="EMBL/GenBank/DDBJ databases">
        <authorList>
            <consortium name="Pathogen Informatics"/>
        </authorList>
    </citation>
    <scope>NUCLEOTIDE SEQUENCE [LARGE SCALE GENOMIC DNA]</scope>
    <source>
        <strain evidence="1 2">NCTC12947</strain>
    </source>
</reference>
<sequence length="209" mass="24068">MRKDLRIILILLSCNIFLFSSCVKEEDRYITYARITLNGKPYEHFDTQKWYLSPMFPVISEYNECNRQLYELGLFLRQRDYKGNAYLLHIYFDAPLQRLKINEPYTIVPTADTLVYKEKRMEFIMKTWKERRQLPAFGSGGVSILSTINKDGSSDEITSLSGTCVLYGIDSKGFVHGHLKLTGFSSTAQRFNLEGNFTADAGQNNVGQK</sequence>
<name>A0AAX2GVY3_9FLAO</name>
<dbReference type="RefSeq" id="WP_074861054.1">
    <property type="nucleotide sequence ID" value="NZ_CP014227.1"/>
</dbReference>
<protein>
    <recommendedName>
        <fullName evidence="3">Lipoprotein</fullName>
    </recommendedName>
</protein>
<organism evidence="1 2">
    <name type="scientific">Capnocytophaga haemolytica</name>
    <dbReference type="NCBI Taxonomy" id="45243"/>
    <lineage>
        <taxon>Bacteria</taxon>
        <taxon>Pseudomonadati</taxon>
        <taxon>Bacteroidota</taxon>
        <taxon>Flavobacteriia</taxon>
        <taxon>Flavobacteriales</taxon>
        <taxon>Flavobacteriaceae</taxon>
        <taxon>Capnocytophaga</taxon>
    </lineage>
</organism>